<evidence type="ECO:0000313" key="7">
    <source>
        <dbReference type="Proteomes" id="UP000190648"/>
    </source>
</evidence>
<name>A0A1V4KK74_PATFA</name>
<keyword evidence="7" id="KW-1185">Reference proteome</keyword>
<dbReference type="GO" id="GO:0005794">
    <property type="term" value="C:Golgi apparatus"/>
    <property type="evidence" value="ECO:0007669"/>
    <property type="project" value="TreeGrafter"/>
</dbReference>
<dbReference type="EMBL" id="LSYS01002995">
    <property type="protein sequence ID" value="OPJ84825.1"/>
    <property type="molecule type" value="Genomic_DNA"/>
</dbReference>
<gene>
    <name evidence="6" type="ORF">AV530_014612</name>
</gene>
<dbReference type="InterPro" id="IPR019142">
    <property type="entry name" value="Dymeclin"/>
</dbReference>
<keyword evidence="5" id="KW-0812">Transmembrane</keyword>
<evidence type="ECO:0000256" key="4">
    <source>
        <dbReference type="ARBA" id="ARBA00023288"/>
    </source>
</evidence>
<keyword evidence="3" id="KW-0519">Myristate</keyword>
<evidence type="ECO:0000256" key="2">
    <source>
        <dbReference type="ARBA" id="ARBA00015736"/>
    </source>
</evidence>
<organism evidence="6 7">
    <name type="scientific">Patagioenas fasciata monilis</name>
    <dbReference type="NCBI Taxonomy" id="372326"/>
    <lineage>
        <taxon>Eukaryota</taxon>
        <taxon>Metazoa</taxon>
        <taxon>Chordata</taxon>
        <taxon>Craniata</taxon>
        <taxon>Vertebrata</taxon>
        <taxon>Euteleostomi</taxon>
        <taxon>Archelosauria</taxon>
        <taxon>Archosauria</taxon>
        <taxon>Dinosauria</taxon>
        <taxon>Saurischia</taxon>
        <taxon>Theropoda</taxon>
        <taxon>Coelurosauria</taxon>
        <taxon>Aves</taxon>
        <taxon>Neognathae</taxon>
        <taxon>Neoaves</taxon>
        <taxon>Columbimorphae</taxon>
        <taxon>Columbiformes</taxon>
        <taxon>Columbidae</taxon>
        <taxon>Patagioenas</taxon>
    </lineage>
</organism>
<dbReference type="AlphaFoldDB" id="A0A1V4KK74"/>
<proteinExistence type="inferred from homology"/>
<comment type="similarity">
    <text evidence="1">Belongs to the dymeclin family.</text>
</comment>
<keyword evidence="5" id="KW-1133">Transmembrane helix</keyword>
<dbReference type="Proteomes" id="UP000190648">
    <property type="component" value="Unassembled WGS sequence"/>
</dbReference>
<dbReference type="OrthoDB" id="10253409at2759"/>
<evidence type="ECO:0000256" key="3">
    <source>
        <dbReference type="ARBA" id="ARBA00022707"/>
    </source>
</evidence>
<keyword evidence="5" id="KW-0472">Membrane</keyword>
<evidence type="ECO:0000256" key="1">
    <source>
        <dbReference type="ARBA" id="ARBA00010603"/>
    </source>
</evidence>
<reference evidence="6 7" key="1">
    <citation type="submission" date="2016-02" db="EMBL/GenBank/DDBJ databases">
        <title>Band-tailed pigeon sequencing and assembly.</title>
        <authorList>
            <person name="Soares A.E."/>
            <person name="Novak B.J."/>
            <person name="Rice E.S."/>
            <person name="O'Connell B."/>
            <person name="Chang D."/>
            <person name="Weber S."/>
            <person name="Shapiro B."/>
        </authorList>
    </citation>
    <scope>NUCLEOTIDE SEQUENCE [LARGE SCALE GENOMIC DNA]</scope>
    <source>
        <strain evidence="6">BTP2013</strain>
        <tissue evidence="6">Blood</tissue>
    </source>
</reference>
<keyword evidence="4" id="KW-0449">Lipoprotein</keyword>
<protein>
    <recommendedName>
        <fullName evidence="2">Dymeclin</fullName>
    </recommendedName>
</protein>
<accession>A0A1V4KK74</accession>
<evidence type="ECO:0000313" key="6">
    <source>
        <dbReference type="EMBL" id="OPJ84825.1"/>
    </source>
</evidence>
<evidence type="ECO:0000256" key="5">
    <source>
        <dbReference type="SAM" id="Phobius"/>
    </source>
</evidence>
<comment type="caution">
    <text evidence="6">The sequence shown here is derived from an EMBL/GenBank/DDBJ whole genome shotgun (WGS) entry which is preliminary data.</text>
</comment>
<sequence length="73" mass="8531">MTQILKNITRYAEHVLTEILLGSLLILVVVRTIQYNVTRTRDKYLHTNCLTALANMSAQFRSLHQYATQRIIR</sequence>
<dbReference type="PANTHER" id="PTHR12895">
    <property type="entry name" value="DYMECLIN"/>
    <property type="match status" value="1"/>
</dbReference>
<dbReference type="GO" id="GO:0007030">
    <property type="term" value="P:Golgi organization"/>
    <property type="evidence" value="ECO:0007669"/>
    <property type="project" value="TreeGrafter"/>
</dbReference>
<feature type="transmembrane region" description="Helical" evidence="5">
    <location>
        <begin position="15"/>
        <end position="33"/>
    </location>
</feature>
<dbReference type="PANTHER" id="PTHR12895:SF9">
    <property type="entry name" value="DYMECLIN"/>
    <property type="match status" value="1"/>
</dbReference>
<dbReference type="Pfam" id="PF09742">
    <property type="entry name" value="Dymeclin"/>
    <property type="match status" value="1"/>
</dbReference>